<comment type="subcellular location">
    <subcellularLocation>
        <location evidence="1">Cell membrane</location>
        <topology evidence="1">Multi-pass membrane protein</topology>
    </subcellularLocation>
</comment>
<feature type="transmembrane region" description="Helical" evidence="8">
    <location>
        <begin position="146"/>
        <end position="165"/>
    </location>
</feature>
<feature type="transmembrane region" description="Helical" evidence="8">
    <location>
        <begin position="219"/>
        <end position="243"/>
    </location>
</feature>
<name>A0ABV6QRC1_9ACTN</name>
<keyword evidence="6 8" id="KW-1133">Transmembrane helix</keyword>
<dbReference type="RefSeq" id="WP_380051530.1">
    <property type="nucleotide sequence ID" value="NZ_JBHLTC010000030.1"/>
</dbReference>
<dbReference type="Pfam" id="PF01032">
    <property type="entry name" value="FecCD"/>
    <property type="match status" value="1"/>
</dbReference>
<reference evidence="9 10" key="1">
    <citation type="submission" date="2024-09" db="EMBL/GenBank/DDBJ databases">
        <authorList>
            <person name="Sun Q."/>
            <person name="Mori K."/>
        </authorList>
    </citation>
    <scope>NUCLEOTIDE SEQUENCE [LARGE SCALE GENOMIC DNA]</scope>
    <source>
        <strain evidence="9 10">CGMCC 1.15906</strain>
    </source>
</reference>
<dbReference type="SUPFAM" id="SSF81345">
    <property type="entry name" value="ABC transporter involved in vitamin B12 uptake, BtuC"/>
    <property type="match status" value="1"/>
</dbReference>
<feature type="transmembrane region" description="Helical" evidence="8">
    <location>
        <begin position="263"/>
        <end position="292"/>
    </location>
</feature>
<feature type="transmembrane region" description="Helical" evidence="8">
    <location>
        <begin position="335"/>
        <end position="353"/>
    </location>
</feature>
<feature type="transmembrane region" description="Helical" evidence="8">
    <location>
        <begin position="177"/>
        <end position="198"/>
    </location>
</feature>
<dbReference type="InterPro" id="IPR037294">
    <property type="entry name" value="ABC_BtuC-like"/>
</dbReference>
<proteinExistence type="inferred from homology"/>
<dbReference type="EMBL" id="JBHLTC010000030">
    <property type="protein sequence ID" value="MFC0627170.1"/>
    <property type="molecule type" value="Genomic_DNA"/>
</dbReference>
<dbReference type="PANTHER" id="PTHR30472">
    <property type="entry name" value="FERRIC ENTEROBACTIN TRANSPORT SYSTEM PERMEASE PROTEIN"/>
    <property type="match status" value="1"/>
</dbReference>
<organism evidence="9 10">
    <name type="scientific">Kribbella deserti</name>
    <dbReference type="NCBI Taxonomy" id="1926257"/>
    <lineage>
        <taxon>Bacteria</taxon>
        <taxon>Bacillati</taxon>
        <taxon>Actinomycetota</taxon>
        <taxon>Actinomycetes</taxon>
        <taxon>Propionibacteriales</taxon>
        <taxon>Kribbellaceae</taxon>
        <taxon>Kribbella</taxon>
    </lineage>
</organism>
<dbReference type="Proteomes" id="UP001589890">
    <property type="component" value="Unassembled WGS sequence"/>
</dbReference>
<sequence>MPSPPAPPIAQALDPLAVRRDVDRPRRSRRGVTLAALLLGVVVVLLVVVALSIAIGSRGIPLGTVFDAFRHFDPDNTDHVIVRSVRMPRTIVGLLVGIALGLAGALMQGVTRNPLADPGILGVNGGAALFVVIGIYFFGLTSLKSYVWLAFLGAAVAAVAVYLLGSLGREGATPVKLALAGAALTAMFGSLTTAMLIGDVQTFDQFRFWQVGSLVNRDYAIAAQVAPFILIGIPLALITGRVLNALSLGDDVARSLGQRVGAARAFTALTVVLLCGAATAAAGPIGFIGLTIPHIARLITGPDYRWILPFSMLLGPILLLGADVVGRVVAQPAELQVGITTAVIGAPFFIALVRRRKLAEL</sequence>
<dbReference type="PANTHER" id="PTHR30472:SF1">
    <property type="entry name" value="FE(3+) DICITRATE TRANSPORT SYSTEM PERMEASE PROTEIN FECC-RELATED"/>
    <property type="match status" value="1"/>
</dbReference>
<accession>A0ABV6QRC1</accession>
<feature type="transmembrane region" description="Helical" evidence="8">
    <location>
        <begin position="90"/>
        <end position="107"/>
    </location>
</feature>
<keyword evidence="5 8" id="KW-0812">Transmembrane</keyword>
<dbReference type="Gene3D" id="1.10.3470.10">
    <property type="entry name" value="ABC transporter involved in vitamin B12 uptake, BtuC"/>
    <property type="match status" value="1"/>
</dbReference>
<protein>
    <submittedName>
        <fullName evidence="9">FecCD family ABC transporter permease</fullName>
    </submittedName>
</protein>
<feature type="transmembrane region" description="Helical" evidence="8">
    <location>
        <begin position="304"/>
        <end position="329"/>
    </location>
</feature>
<evidence type="ECO:0000256" key="4">
    <source>
        <dbReference type="ARBA" id="ARBA00022475"/>
    </source>
</evidence>
<evidence type="ECO:0000256" key="3">
    <source>
        <dbReference type="ARBA" id="ARBA00022448"/>
    </source>
</evidence>
<keyword evidence="10" id="KW-1185">Reference proteome</keyword>
<feature type="transmembrane region" description="Helical" evidence="8">
    <location>
        <begin position="119"/>
        <end position="139"/>
    </location>
</feature>
<dbReference type="CDD" id="cd06550">
    <property type="entry name" value="TM_ABC_iron-siderophores_like"/>
    <property type="match status" value="1"/>
</dbReference>
<evidence type="ECO:0000256" key="6">
    <source>
        <dbReference type="ARBA" id="ARBA00022989"/>
    </source>
</evidence>
<evidence type="ECO:0000256" key="1">
    <source>
        <dbReference type="ARBA" id="ARBA00004651"/>
    </source>
</evidence>
<comment type="caution">
    <text evidence="9">The sequence shown here is derived from an EMBL/GenBank/DDBJ whole genome shotgun (WGS) entry which is preliminary data.</text>
</comment>
<evidence type="ECO:0000313" key="10">
    <source>
        <dbReference type="Proteomes" id="UP001589890"/>
    </source>
</evidence>
<keyword evidence="4" id="KW-1003">Cell membrane</keyword>
<dbReference type="InterPro" id="IPR000522">
    <property type="entry name" value="ABC_transptr_permease_BtuC"/>
</dbReference>
<feature type="transmembrane region" description="Helical" evidence="8">
    <location>
        <begin position="34"/>
        <end position="55"/>
    </location>
</feature>
<evidence type="ECO:0000256" key="2">
    <source>
        <dbReference type="ARBA" id="ARBA00007935"/>
    </source>
</evidence>
<evidence type="ECO:0000313" key="9">
    <source>
        <dbReference type="EMBL" id="MFC0627170.1"/>
    </source>
</evidence>
<gene>
    <name evidence="9" type="ORF">ACFFGN_24055</name>
</gene>
<evidence type="ECO:0000256" key="7">
    <source>
        <dbReference type="ARBA" id="ARBA00023136"/>
    </source>
</evidence>
<comment type="similarity">
    <text evidence="2">Belongs to the binding-protein-dependent transport system permease family. FecCD subfamily.</text>
</comment>
<evidence type="ECO:0000256" key="5">
    <source>
        <dbReference type="ARBA" id="ARBA00022692"/>
    </source>
</evidence>
<keyword evidence="3" id="KW-0813">Transport</keyword>
<evidence type="ECO:0000256" key="8">
    <source>
        <dbReference type="SAM" id="Phobius"/>
    </source>
</evidence>
<keyword evidence="7 8" id="KW-0472">Membrane</keyword>